<organism evidence="2 3">
    <name type="scientific">Loigolactobacillus bifermentans DSM 20003</name>
    <dbReference type="NCBI Taxonomy" id="1423726"/>
    <lineage>
        <taxon>Bacteria</taxon>
        <taxon>Bacillati</taxon>
        <taxon>Bacillota</taxon>
        <taxon>Bacilli</taxon>
        <taxon>Lactobacillales</taxon>
        <taxon>Lactobacillaceae</taxon>
        <taxon>Loigolactobacillus</taxon>
    </lineage>
</organism>
<dbReference type="AlphaFoldDB" id="A0A0R1GKC2"/>
<reference evidence="2 3" key="1">
    <citation type="journal article" date="2015" name="Genome Announc.">
        <title>Expanding the biotechnology potential of lactobacilli through comparative genomics of 213 strains and associated genera.</title>
        <authorList>
            <person name="Sun Z."/>
            <person name="Harris H.M."/>
            <person name="McCann A."/>
            <person name="Guo C."/>
            <person name="Argimon S."/>
            <person name="Zhang W."/>
            <person name="Yang X."/>
            <person name="Jeffery I.B."/>
            <person name="Cooney J.C."/>
            <person name="Kagawa T.F."/>
            <person name="Liu W."/>
            <person name="Song Y."/>
            <person name="Salvetti E."/>
            <person name="Wrobel A."/>
            <person name="Rasinkangas P."/>
            <person name="Parkhill J."/>
            <person name="Rea M.C."/>
            <person name="O'Sullivan O."/>
            <person name="Ritari J."/>
            <person name="Douillard F.P."/>
            <person name="Paul Ross R."/>
            <person name="Yang R."/>
            <person name="Briner A.E."/>
            <person name="Felis G.E."/>
            <person name="de Vos W.M."/>
            <person name="Barrangou R."/>
            <person name="Klaenhammer T.R."/>
            <person name="Caufield P.W."/>
            <person name="Cui Y."/>
            <person name="Zhang H."/>
            <person name="O'Toole P.W."/>
        </authorList>
    </citation>
    <scope>NUCLEOTIDE SEQUENCE [LARGE SCALE GENOMIC DNA]</scope>
    <source>
        <strain evidence="2 3">DSM 20003</strain>
    </source>
</reference>
<comment type="caution">
    <text evidence="2">The sequence shown here is derived from an EMBL/GenBank/DDBJ whole genome shotgun (WGS) entry which is preliminary data.</text>
</comment>
<dbReference type="EMBL" id="AZDA01000091">
    <property type="protein sequence ID" value="KRK34540.1"/>
    <property type="molecule type" value="Genomic_DNA"/>
</dbReference>
<keyword evidence="3" id="KW-1185">Reference proteome</keyword>
<evidence type="ECO:0000256" key="1">
    <source>
        <dbReference type="SAM" id="MobiDB-lite"/>
    </source>
</evidence>
<protein>
    <recommendedName>
        <fullName evidence="4">Lipoprotein</fullName>
    </recommendedName>
</protein>
<dbReference type="Proteomes" id="UP000051461">
    <property type="component" value="Unassembled WGS sequence"/>
</dbReference>
<evidence type="ECO:0008006" key="4">
    <source>
        <dbReference type="Google" id="ProtNLM"/>
    </source>
</evidence>
<evidence type="ECO:0000313" key="3">
    <source>
        <dbReference type="Proteomes" id="UP000051461"/>
    </source>
</evidence>
<name>A0A0R1GKC2_9LACO</name>
<feature type="compositionally biased region" description="Basic and acidic residues" evidence="1">
    <location>
        <begin position="216"/>
        <end position="237"/>
    </location>
</feature>
<accession>A0A0R1GKC2</accession>
<evidence type="ECO:0000313" key="2">
    <source>
        <dbReference type="EMBL" id="KRK34540.1"/>
    </source>
</evidence>
<sequence length="351" mass="38647">MKKWVQLSIVGVAMLGLAGCRPKQVSFDKTHQYQLTDSIGHGCYDDLLEVFKGKTSKNVTVIAYSKESDDMIKTKSDKHGRFTLKLPADETAYTITAENKKSKSDVTKVKTKYGPDDSYLELDLDSNSKSGNFVLHPDANGKGTVTGEASPNVKIVAQINDGEYHTLASTKSDKKGRFTLHVTGLTDSEEDGLFVATNEKGKVNNFDTADIKYDTTAKVESEKKPESDKKSESDTKENTATSQAKNYDPIDYETLSRNPKEYSFKKLQITGTVLQTIENKKYNDAVIEMDGNSDHVVVVNYGSKSTQNGERLLEGDNITVNGYGMETASYETVSGTKVTAPDVYASKITRN</sequence>
<feature type="region of interest" description="Disordered" evidence="1">
    <location>
        <begin position="216"/>
        <end position="247"/>
    </location>
</feature>
<dbReference type="RefSeq" id="WP_057904982.1">
    <property type="nucleotide sequence ID" value="NZ_AZDA01000091.1"/>
</dbReference>
<proteinExistence type="predicted"/>
<dbReference type="PATRIC" id="fig|1423726.3.peg.569"/>
<gene>
    <name evidence="2" type="ORF">FC07_GL000554</name>
</gene>
<dbReference type="PROSITE" id="PS51257">
    <property type="entry name" value="PROKAR_LIPOPROTEIN"/>
    <property type="match status" value="1"/>
</dbReference>
<dbReference type="STRING" id="1423726.FC07_GL000554"/>